<feature type="transmembrane region" description="Helical" evidence="5">
    <location>
        <begin position="480"/>
        <end position="499"/>
    </location>
</feature>
<organism evidence="8">
    <name type="scientific">Oceaniferula spumae</name>
    <dbReference type="NCBI Taxonomy" id="2979115"/>
    <lineage>
        <taxon>Bacteria</taxon>
        <taxon>Pseudomonadati</taxon>
        <taxon>Verrucomicrobiota</taxon>
        <taxon>Verrucomicrobiia</taxon>
        <taxon>Verrucomicrobiales</taxon>
        <taxon>Verrucomicrobiaceae</taxon>
        <taxon>Oceaniferula</taxon>
    </lineage>
</organism>
<dbReference type="AlphaFoldDB" id="A0AAT9FQZ1"/>
<keyword evidence="2 5" id="KW-0812">Transmembrane</keyword>
<name>A0AAT9FQZ1_9BACT</name>
<dbReference type="GO" id="GO:0005315">
    <property type="term" value="F:phosphate transmembrane transporter activity"/>
    <property type="evidence" value="ECO:0007669"/>
    <property type="project" value="InterPro"/>
</dbReference>
<dbReference type="GO" id="GO:0006817">
    <property type="term" value="P:phosphate ion transport"/>
    <property type="evidence" value="ECO:0007669"/>
    <property type="project" value="UniProtKB-KW"/>
</dbReference>
<evidence type="ECO:0000256" key="2">
    <source>
        <dbReference type="ARBA" id="ARBA00022692"/>
    </source>
</evidence>
<dbReference type="PANTHER" id="PTHR42727:SF1">
    <property type="entry name" value="PHOSPHATE TRANSPORT SYSTEM PERMEASE"/>
    <property type="match status" value="1"/>
</dbReference>
<accession>A0AAT9FQZ1</accession>
<dbReference type="SUPFAM" id="SSF161098">
    <property type="entry name" value="MetI-like"/>
    <property type="match status" value="1"/>
</dbReference>
<evidence type="ECO:0000313" key="8">
    <source>
        <dbReference type="EMBL" id="BDS08441.1"/>
    </source>
</evidence>
<feature type="transmembrane region" description="Helical" evidence="5">
    <location>
        <begin position="519"/>
        <end position="540"/>
    </location>
</feature>
<evidence type="ECO:0000256" key="5">
    <source>
        <dbReference type="RuleBase" id="RU363032"/>
    </source>
</evidence>
<keyword evidence="6" id="KW-0592">Phosphate transport</keyword>
<dbReference type="Gene3D" id="1.10.3720.10">
    <property type="entry name" value="MetI-like"/>
    <property type="match status" value="1"/>
</dbReference>
<comment type="subcellular location">
    <subcellularLocation>
        <location evidence="1 5">Cell membrane</location>
        <topology evidence="1 5">Multi-pass membrane protein</topology>
    </subcellularLocation>
</comment>
<dbReference type="InterPro" id="IPR000515">
    <property type="entry name" value="MetI-like"/>
</dbReference>
<feature type="transmembrane region" description="Helical" evidence="5">
    <location>
        <begin position="32"/>
        <end position="53"/>
    </location>
</feature>
<keyword evidence="6" id="KW-1003">Cell membrane</keyword>
<dbReference type="KEGG" id="osu:NT6N_34810"/>
<feature type="transmembrane region" description="Helical" evidence="5">
    <location>
        <begin position="637"/>
        <end position="656"/>
    </location>
</feature>
<dbReference type="PANTHER" id="PTHR42727">
    <property type="entry name" value="PHOSPHATE TRANSPORT SYSTEM PERMEASE PROTEIN"/>
    <property type="match status" value="1"/>
</dbReference>
<comment type="similarity">
    <text evidence="6">Belongs to the binding-protein-dependent transport system permease family. CysTW subfamily.</text>
</comment>
<dbReference type="InterPro" id="IPR011864">
    <property type="entry name" value="Phosphate_PstC"/>
</dbReference>
<dbReference type="PROSITE" id="PS50928">
    <property type="entry name" value="ABC_TM1"/>
    <property type="match status" value="1"/>
</dbReference>
<gene>
    <name evidence="8" type="ORF">NT6N_34810</name>
</gene>
<keyword evidence="5" id="KW-0813">Transport</keyword>
<dbReference type="EMBL" id="AP026866">
    <property type="protein sequence ID" value="BDS08441.1"/>
    <property type="molecule type" value="Genomic_DNA"/>
</dbReference>
<evidence type="ECO:0000256" key="4">
    <source>
        <dbReference type="ARBA" id="ARBA00023136"/>
    </source>
</evidence>
<reference evidence="8" key="1">
    <citation type="submission" date="2024-07" db="EMBL/GenBank/DDBJ databases">
        <title>Complete genome sequence of Verrucomicrobiaceae bacterium NT6N.</title>
        <authorList>
            <person name="Huang C."/>
            <person name="Takami H."/>
            <person name="Hamasaki K."/>
        </authorList>
    </citation>
    <scope>NUCLEOTIDE SEQUENCE</scope>
    <source>
        <strain evidence="8">NT6N</strain>
    </source>
</reference>
<proteinExistence type="inferred from homology"/>
<keyword evidence="4 5" id="KW-0472">Membrane</keyword>
<dbReference type="GO" id="GO:0005886">
    <property type="term" value="C:plasma membrane"/>
    <property type="evidence" value="ECO:0007669"/>
    <property type="project" value="UniProtKB-SubCell"/>
</dbReference>
<feature type="transmembrane region" description="Helical" evidence="5">
    <location>
        <begin position="433"/>
        <end position="459"/>
    </location>
</feature>
<sequence length="666" mass="74801">MAKRKNKKTHSPFSKNKGWRILGLGPQECIKYFFGGNAMISIIVLILICFFLAKEAVMFFPDYKANLELYRKSGQEFVDFADDQLEYQKRIKSLTTQVKSYELYERAGKDAEIPGVFNDMKRIANSLMKDEMKEIGIASDRLDKEMWTLLFPDDQETQDKMKSAAEASLKKAQVTLNDRIQEVAPLIKESDLKKEYQGVLADDVYPNLQKALVEYYTDFDGKDVSPSYVKTKVEEGEAKRNKLLEDDLFKEYEAVELSNNQGLKEYEELVNELRTHALVTKQRAESFKTAAARRVALEEGMKHAGPERKHSMQVEFKRIPTEAPDFDQLNKELYEAIPEHQEKLGVMMENAKAGFAKLPDGDALTNKKSIRLNKELHENIENYDDFMNKKTELMKEWSHKDKLSAGKSFFGFFFGEKWVTNSSWNDFYGLMPLFGGSLGITLIAISVALPFSIGGAIYVNRVATTTEQNLVKPIIEFIQAIPSIVLAFFGVVVLGKYLVDWSNLPILSWLPGFPMDQGLNMLNAGILLGFMAIPTMFTLAEDALNNVPKSYTEASLALGASKLKTVFRVVVPCAISGIIAAILLGFGRIIGETMVVLLVAGGRIALPETWTDPVHTMTGIIAQETGEVTAGSIHYRALFMVGLVLFTISLLLNSLAQNIVRKFGHK</sequence>
<dbReference type="CDD" id="cd06261">
    <property type="entry name" value="TM_PBP2"/>
    <property type="match status" value="1"/>
</dbReference>
<evidence type="ECO:0000259" key="7">
    <source>
        <dbReference type="PROSITE" id="PS50928"/>
    </source>
</evidence>
<keyword evidence="3 5" id="KW-1133">Transmembrane helix</keyword>
<dbReference type="NCBIfam" id="TIGR02138">
    <property type="entry name" value="phosphate_pstC"/>
    <property type="match status" value="1"/>
</dbReference>
<dbReference type="InterPro" id="IPR035906">
    <property type="entry name" value="MetI-like_sf"/>
</dbReference>
<evidence type="ECO:0000256" key="1">
    <source>
        <dbReference type="ARBA" id="ARBA00004651"/>
    </source>
</evidence>
<evidence type="ECO:0000256" key="3">
    <source>
        <dbReference type="ARBA" id="ARBA00022989"/>
    </source>
</evidence>
<dbReference type="Pfam" id="PF00528">
    <property type="entry name" value="BPD_transp_1"/>
    <property type="match status" value="1"/>
</dbReference>
<comment type="function">
    <text evidence="6">Part of the binding-protein-dependent transport system for phosphate; probably responsible for the translocation of the substrate across the membrane.</text>
</comment>
<evidence type="ECO:0000256" key="6">
    <source>
        <dbReference type="RuleBase" id="RU363054"/>
    </source>
</evidence>
<feature type="domain" description="ABC transmembrane type-1" evidence="7">
    <location>
        <begin position="434"/>
        <end position="656"/>
    </location>
</feature>
<protein>
    <recommendedName>
        <fullName evidence="6">Phosphate transport system permease protein</fullName>
    </recommendedName>
</protein>
<feature type="transmembrane region" description="Helical" evidence="5">
    <location>
        <begin position="569"/>
        <end position="590"/>
    </location>
</feature>